<evidence type="ECO:0000256" key="1">
    <source>
        <dbReference type="SAM" id="MobiDB-lite"/>
    </source>
</evidence>
<reference evidence="3" key="1">
    <citation type="submission" date="2023-06" db="EMBL/GenBank/DDBJ databases">
        <title>Cytophagales bacterium Strain LB-30, isolated from soil.</title>
        <authorList>
            <person name="Liu B."/>
        </authorList>
    </citation>
    <scope>NUCLEOTIDE SEQUENCE</scope>
    <source>
        <strain evidence="3">LB-30</strain>
    </source>
</reference>
<protein>
    <recommendedName>
        <fullName evidence="5">Energy transducer TonB</fullName>
    </recommendedName>
</protein>
<dbReference type="RefSeq" id="WP_320002586.1">
    <property type="nucleotide sequence ID" value="NZ_JAUHJS010000001.1"/>
</dbReference>
<organism evidence="3 4">
    <name type="scientific">Shiella aurantiaca</name>
    <dbReference type="NCBI Taxonomy" id="3058365"/>
    <lineage>
        <taxon>Bacteria</taxon>
        <taxon>Pseudomonadati</taxon>
        <taxon>Bacteroidota</taxon>
        <taxon>Cytophagia</taxon>
        <taxon>Cytophagales</taxon>
        <taxon>Shiellaceae</taxon>
        <taxon>Shiella</taxon>
    </lineage>
</organism>
<accession>A0ABT8F135</accession>
<feature type="transmembrane region" description="Helical" evidence="2">
    <location>
        <begin position="12"/>
        <end position="34"/>
    </location>
</feature>
<evidence type="ECO:0000313" key="4">
    <source>
        <dbReference type="Proteomes" id="UP001168552"/>
    </source>
</evidence>
<gene>
    <name evidence="3" type="ORF">QWY31_01030</name>
</gene>
<feature type="compositionally biased region" description="Basic and acidic residues" evidence="1">
    <location>
        <begin position="110"/>
        <end position="135"/>
    </location>
</feature>
<proteinExistence type="predicted"/>
<evidence type="ECO:0000313" key="3">
    <source>
        <dbReference type="EMBL" id="MDN4164059.1"/>
    </source>
</evidence>
<feature type="region of interest" description="Disordered" evidence="1">
    <location>
        <begin position="52"/>
        <end position="207"/>
    </location>
</feature>
<name>A0ABT8F135_9BACT</name>
<evidence type="ECO:0008006" key="5">
    <source>
        <dbReference type="Google" id="ProtNLM"/>
    </source>
</evidence>
<comment type="caution">
    <text evidence="3">The sequence shown here is derived from an EMBL/GenBank/DDBJ whole genome shotgun (WGS) entry which is preliminary data.</text>
</comment>
<keyword evidence="2" id="KW-0472">Membrane</keyword>
<dbReference type="Proteomes" id="UP001168552">
    <property type="component" value="Unassembled WGS sequence"/>
</dbReference>
<keyword evidence="2" id="KW-1133">Transmembrane helix</keyword>
<keyword evidence="4" id="KW-1185">Reference proteome</keyword>
<sequence length="276" mass="29795">MTEKEEHKNRNIGWAVSIGIHAVFILLFLFLIAYKAPDPPLPEYGIELNFGLDDSGSGEEQPLEPIENTQSTEEPAPGESATSEEASPDEISKETVDTPTQEEASEVVVSEEKKEVVKPEEKKADKPKSETKATEVAEAGAKGTEGKSLYPDAKSQGDEKNTAGDKGNPQGSVDAKNLYGTPGGGGGVSIDMAGWKPDFQPRPKDTSNEAGRIVFEIKIDDQGEILSVVTIEKTVSPAVEKIYKEEVQRLTFSKTAENSKPAPFSTGKITFIIRAK</sequence>
<keyword evidence="2" id="KW-0812">Transmembrane</keyword>
<evidence type="ECO:0000256" key="2">
    <source>
        <dbReference type="SAM" id="Phobius"/>
    </source>
</evidence>
<dbReference type="EMBL" id="JAUHJS010000001">
    <property type="protein sequence ID" value="MDN4164059.1"/>
    <property type="molecule type" value="Genomic_DNA"/>
</dbReference>